<dbReference type="RefSeq" id="WP_190462233.1">
    <property type="nucleotide sequence ID" value="NZ_JACJPW010000006.1"/>
</dbReference>
<dbReference type="Gene3D" id="3.90.70.10">
    <property type="entry name" value="Cysteine proteinases"/>
    <property type="match status" value="1"/>
</dbReference>
<gene>
    <name evidence="2" type="ORF">H6G03_03815</name>
</gene>
<evidence type="ECO:0000259" key="1">
    <source>
        <dbReference type="Pfam" id="PF13529"/>
    </source>
</evidence>
<dbReference type="AlphaFoldDB" id="A0A926ZEM9"/>
<dbReference type="InterPro" id="IPR039564">
    <property type="entry name" value="Peptidase_C39-like"/>
</dbReference>
<protein>
    <submittedName>
        <fullName evidence="2">C39 family peptidase</fullName>
    </submittedName>
</protein>
<comment type="caution">
    <text evidence="2">The sequence shown here is derived from an EMBL/GenBank/DDBJ whole genome shotgun (WGS) entry which is preliminary data.</text>
</comment>
<organism evidence="2 3">
    <name type="scientific">Aerosakkonema funiforme FACHB-1375</name>
    <dbReference type="NCBI Taxonomy" id="2949571"/>
    <lineage>
        <taxon>Bacteria</taxon>
        <taxon>Bacillati</taxon>
        <taxon>Cyanobacteriota</taxon>
        <taxon>Cyanophyceae</taxon>
        <taxon>Oscillatoriophycideae</taxon>
        <taxon>Aerosakkonematales</taxon>
        <taxon>Aerosakkonemataceae</taxon>
        <taxon>Aerosakkonema</taxon>
    </lineage>
</organism>
<reference evidence="2" key="2">
    <citation type="submission" date="2020-08" db="EMBL/GenBank/DDBJ databases">
        <authorList>
            <person name="Chen M."/>
            <person name="Teng W."/>
            <person name="Zhao L."/>
            <person name="Hu C."/>
            <person name="Zhou Y."/>
            <person name="Han B."/>
            <person name="Song L."/>
            <person name="Shu W."/>
        </authorList>
    </citation>
    <scope>NUCLEOTIDE SEQUENCE</scope>
    <source>
        <strain evidence="2">FACHB-1375</strain>
    </source>
</reference>
<keyword evidence="3" id="KW-1185">Reference proteome</keyword>
<reference evidence="2" key="1">
    <citation type="journal article" date="2015" name="ISME J.">
        <title>Draft Genome Sequence of Streptomyces incarnatus NRRL8089, which Produces the Nucleoside Antibiotic Sinefungin.</title>
        <authorList>
            <person name="Oshima K."/>
            <person name="Hattori M."/>
            <person name="Shimizu H."/>
            <person name="Fukuda K."/>
            <person name="Nemoto M."/>
            <person name="Inagaki K."/>
            <person name="Tamura T."/>
        </authorList>
    </citation>
    <scope>NUCLEOTIDE SEQUENCE</scope>
    <source>
        <strain evidence="2">FACHB-1375</strain>
    </source>
</reference>
<evidence type="ECO:0000313" key="2">
    <source>
        <dbReference type="EMBL" id="MBD2180248.1"/>
    </source>
</evidence>
<evidence type="ECO:0000313" key="3">
    <source>
        <dbReference type="Proteomes" id="UP000641646"/>
    </source>
</evidence>
<accession>A0A926ZEM9</accession>
<feature type="domain" description="Peptidase C39-like" evidence="1">
    <location>
        <begin position="95"/>
        <end position="218"/>
    </location>
</feature>
<dbReference type="Proteomes" id="UP000641646">
    <property type="component" value="Unassembled WGS sequence"/>
</dbReference>
<sequence>MKLKVIKDTVFKQSPVQAIELPEAQKVDVDSGRVFDISSYKDIGSHVRFSLEKTFLKSRNTWVAYQEHIEVIGDDGIKRIGKFGPNDKLPQEVRLAVPYFSQLNNRYAPQGTCNVTSVAMCLYYYGIRPARRNKQLEDELFELIKRNGWDRHVHDHLVRVFLEYDMYDVFKTEATWNEVKAHLANGNPVIYSGRLTGAGHIIVLRGYDETGFFVNDPYGEYFASGYRTDMTGENLHYSYNLVKSKSYTGPDTTWAHFPEKK</sequence>
<proteinExistence type="predicted"/>
<dbReference type="EMBL" id="JACJPW010000006">
    <property type="protein sequence ID" value="MBD2180248.1"/>
    <property type="molecule type" value="Genomic_DNA"/>
</dbReference>
<dbReference type="Pfam" id="PF13529">
    <property type="entry name" value="Peptidase_C39_2"/>
    <property type="match status" value="1"/>
</dbReference>
<name>A0A926ZEM9_9CYAN</name>